<feature type="transmembrane region" description="Helical" evidence="17">
    <location>
        <begin position="218"/>
        <end position="241"/>
    </location>
</feature>
<dbReference type="RefSeq" id="WP_141190913.1">
    <property type="nucleotide sequence ID" value="NZ_JBHUMR010000009.1"/>
</dbReference>
<evidence type="ECO:0000256" key="11">
    <source>
        <dbReference type="ARBA" id="ARBA00023136"/>
    </source>
</evidence>
<evidence type="ECO:0000256" key="3">
    <source>
        <dbReference type="ARBA" id="ARBA00012374"/>
    </source>
</evidence>
<dbReference type="NCBIfam" id="TIGR00753">
    <property type="entry name" value="undec_PP_bacA"/>
    <property type="match status" value="1"/>
</dbReference>
<feature type="transmembrane region" description="Helical" evidence="17">
    <location>
        <begin position="109"/>
        <end position="129"/>
    </location>
</feature>
<keyword evidence="9 17" id="KW-0573">Peptidoglycan synthesis</keyword>
<keyword evidence="8 17" id="KW-0133">Cell shape</keyword>
<evidence type="ECO:0000256" key="15">
    <source>
        <dbReference type="ARBA" id="ARBA00032932"/>
    </source>
</evidence>
<feature type="transmembrane region" description="Helical" evidence="17">
    <location>
        <begin position="83"/>
        <end position="103"/>
    </location>
</feature>
<keyword evidence="11 17" id="KW-0472">Membrane</keyword>
<evidence type="ECO:0000313" key="18">
    <source>
        <dbReference type="EMBL" id="MFD2617276.1"/>
    </source>
</evidence>
<evidence type="ECO:0000256" key="16">
    <source>
        <dbReference type="ARBA" id="ARBA00047594"/>
    </source>
</evidence>
<feature type="transmembrane region" description="Helical" evidence="17">
    <location>
        <begin position="43"/>
        <end position="62"/>
    </location>
</feature>
<keyword evidence="12 17" id="KW-0046">Antibiotic resistance</keyword>
<comment type="subcellular location">
    <subcellularLocation>
        <location evidence="1 17">Cell membrane</location>
        <topology evidence="1 17">Multi-pass membrane protein</topology>
    </subcellularLocation>
</comment>
<evidence type="ECO:0000256" key="1">
    <source>
        <dbReference type="ARBA" id="ARBA00004651"/>
    </source>
</evidence>
<dbReference type="PANTHER" id="PTHR30622:SF3">
    <property type="entry name" value="UNDECAPRENYL-DIPHOSPHATASE"/>
    <property type="match status" value="1"/>
</dbReference>
<organism evidence="18 19">
    <name type="scientific">Terrilactibacillus laevilacticus</name>
    <dbReference type="NCBI Taxonomy" id="1380157"/>
    <lineage>
        <taxon>Bacteria</taxon>
        <taxon>Bacillati</taxon>
        <taxon>Bacillota</taxon>
        <taxon>Bacilli</taxon>
        <taxon>Bacillales</taxon>
        <taxon>Bacillaceae</taxon>
        <taxon>Terrilactibacillus</taxon>
    </lineage>
</organism>
<comment type="caution">
    <text evidence="18">The sequence shown here is derived from an EMBL/GenBank/DDBJ whole genome shotgun (WGS) entry which is preliminary data.</text>
</comment>
<dbReference type="NCBIfam" id="NF001390">
    <property type="entry name" value="PRK00281.1-4"/>
    <property type="match status" value="1"/>
</dbReference>
<keyword evidence="19" id="KW-1185">Reference proteome</keyword>
<evidence type="ECO:0000256" key="4">
    <source>
        <dbReference type="ARBA" id="ARBA00021581"/>
    </source>
</evidence>
<keyword evidence="7 17" id="KW-0378">Hydrolase</keyword>
<evidence type="ECO:0000256" key="8">
    <source>
        <dbReference type="ARBA" id="ARBA00022960"/>
    </source>
</evidence>
<dbReference type="PANTHER" id="PTHR30622">
    <property type="entry name" value="UNDECAPRENYL-DIPHOSPHATASE"/>
    <property type="match status" value="1"/>
</dbReference>
<evidence type="ECO:0000256" key="12">
    <source>
        <dbReference type="ARBA" id="ARBA00023251"/>
    </source>
</evidence>
<evidence type="ECO:0000256" key="9">
    <source>
        <dbReference type="ARBA" id="ARBA00022984"/>
    </source>
</evidence>
<comment type="function">
    <text evidence="17">Catalyzes the dephosphorylation of undecaprenyl diphosphate (UPP). Confers resistance to bacitracin.</text>
</comment>
<name>A0ABW5PQZ0_9BACI</name>
<evidence type="ECO:0000256" key="10">
    <source>
        <dbReference type="ARBA" id="ARBA00022989"/>
    </source>
</evidence>
<comment type="similarity">
    <text evidence="2 17">Belongs to the UppP family.</text>
</comment>
<dbReference type="Proteomes" id="UP001597458">
    <property type="component" value="Unassembled WGS sequence"/>
</dbReference>
<evidence type="ECO:0000256" key="7">
    <source>
        <dbReference type="ARBA" id="ARBA00022801"/>
    </source>
</evidence>
<dbReference type="InterPro" id="IPR003824">
    <property type="entry name" value="UppP"/>
</dbReference>
<keyword evidence="13 17" id="KW-0961">Cell wall biogenesis/degradation</keyword>
<protein>
    <recommendedName>
        <fullName evidence="4 17">Undecaprenyl-diphosphatase</fullName>
        <ecNumber evidence="3 17">3.6.1.27</ecNumber>
    </recommendedName>
    <alternativeName>
        <fullName evidence="15 17">Bacitracin resistance protein</fullName>
    </alternativeName>
    <alternativeName>
        <fullName evidence="14 17">Undecaprenyl pyrophosphate phosphatase</fullName>
    </alternativeName>
</protein>
<dbReference type="EMBL" id="JBHUMR010000009">
    <property type="protein sequence ID" value="MFD2617276.1"/>
    <property type="molecule type" value="Genomic_DNA"/>
</dbReference>
<gene>
    <name evidence="18" type="primary">bacA</name>
    <name evidence="17" type="synonym">uppP</name>
    <name evidence="18" type="ORF">ACFSTF_08115</name>
</gene>
<dbReference type="GO" id="GO:0050380">
    <property type="term" value="F:undecaprenyl-diphosphatase activity"/>
    <property type="evidence" value="ECO:0007669"/>
    <property type="project" value="UniProtKB-EC"/>
</dbReference>
<evidence type="ECO:0000256" key="5">
    <source>
        <dbReference type="ARBA" id="ARBA00022475"/>
    </source>
</evidence>
<evidence type="ECO:0000313" key="19">
    <source>
        <dbReference type="Proteomes" id="UP001597458"/>
    </source>
</evidence>
<evidence type="ECO:0000256" key="2">
    <source>
        <dbReference type="ARBA" id="ARBA00010621"/>
    </source>
</evidence>
<comment type="miscellaneous">
    <text evidence="17">Bacitracin is thought to be involved in the inhibition of peptidoglycan synthesis by sequestering undecaprenyl diphosphate, thereby reducing the pool of lipid carrier available.</text>
</comment>
<dbReference type="Pfam" id="PF02673">
    <property type="entry name" value="BacA"/>
    <property type="match status" value="1"/>
</dbReference>
<dbReference type="NCBIfam" id="NF001388">
    <property type="entry name" value="PRK00281.1-1"/>
    <property type="match status" value="1"/>
</dbReference>
<feature type="transmembrane region" description="Helical" evidence="17">
    <location>
        <begin position="247"/>
        <end position="266"/>
    </location>
</feature>
<dbReference type="HAMAP" id="MF_01006">
    <property type="entry name" value="Undec_diphosphatase"/>
    <property type="match status" value="1"/>
</dbReference>
<keyword evidence="5 17" id="KW-1003">Cell membrane</keyword>
<evidence type="ECO:0000256" key="17">
    <source>
        <dbReference type="HAMAP-Rule" id="MF_01006"/>
    </source>
</evidence>
<keyword evidence="10 17" id="KW-1133">Transmembrane helix</keyword>
<evidence type="ECO:0000256" key="13">
    <source>
        <dbReference type="ARBA" id="ARBA00023316"/>
    </source>
</evidence>
<sequence>MHDILIAIILGAVEGLTEFAPVSSTGHLILVGSLLHFTGDKAKTFEIVIQLGSILAVVVIYWKRLWSLFGLYRDHREKYTSNLNLIHIIVAMIPAVVLGLLLHDFIKSHLFSPTTVVIALVAGGILMIYAEKKSKHVESKTLDQMTYRQAFVVGLFQCLSLWSGFSRSGSTISGGIISGLNHKTAAEFSFLVAVPMMIAASGLDLFKSIDSLSMSDLPLFIVGFVTAFIVALLAIVFFLKLLQRVKLIPFAIYRFILAAVFAIYLLF</sequence>
<evidence type="ECO:0000256" key="14">
    <source>
        <dbReference type="ARBA" id="ARBA00032707"/>
    </source>
</evidence>
<proteinExistence type="inferred from homology"/>
<keyword evidence="6 17" id="KW-0812">Transmembrane</keyword>
<reference evidence="19" key="1">
    <citation type="journal article" date="2019" name="Int. J. Syst. Evol. Microbiol.">
        <title>The Global Catalogue of Microorganisms (GCM) 10K type strain sequencing project: providing services to taxonomists for standard genome sequencing and annotation.</title>
        <authorList>
            <consortium name="The Broad Institute Genomics Platform"/>
            <consortium name="The Broad Institute Genome Sequencing Center for Infectious Disease"/>
            <person name="Wu L."/>
            <person name="Ma J."/>
        </authorList>
    </citation>
    <scope>NUCLEOTIDE SEQUENCE [LARGE SCALE GENOMIC DNA]</scope>
    <source>
        <strain evidence="19">TISTR 2241</strain>
    </source>
</reference>
<evidence type="ECO:0000256" key="6">
    <source>
        <dbReference type="ARBA" id="ARBA00022692"/>
    </source>
</evidence>
<dbReference type="NCBIfam" id="NF001389">
    <property type="entry name" value="PRK00281.1-2"/>
    <property type="match status" value="1"/>
</dbReference>
<accession>A0ABW5PQZ0</accession>
<feature type="transmembrane region" description="Helical" evidence="17">
    <location>
        <begin position="188"/>
        <end position="206"/>
    </location>
</feature>
<dbReference type="EC" id="3.6.1.27" evidence="3 17"/>
<comment type="catalytic activity">
    <reaction evidence="16 17">
        <text>di-trans,octa-cis-undecaprenyl diphosphate + H2O = di-trans,octa-cis-undecaprenyl phosphate + phosphate + H(+)</text>
        <dbReference type="Rhea" id="RHEA:28094"/>
        <dbReference type="ChEBI" id="CHEBI:15377"/>
        <dbReference type="ChEBI" id="CHEBI:15378"/>
        <dbReference type="ChEBI" id="CHEBI:43474"/>
        <dbReference type="ChEBI" id="CHEBI:58405"/>
        <dbReference type="ChEBI" id="CHEBI:60392"/>
        <dbReference type="EC" id="3.6.1.27"/>
    </reaction>
</comment>